<evidence type="ECO:0000259" key="2">
    <source>
        <dbReference type="Pfam" id="PF01738"/>
    </source>
</evidence>
<protein>
    <submittedName>
        <fullName evidence="3">Alpha/beta-hydrolase</fullName>
    </submittedName>
</protein>
<organism evidence="3 4">
    <name type="scientific">Pseudomicrostroma glucosiphilum</name>
    <dbReference type="NCBI Taxonomy" id="1684307"/>
    <lineage>
        <taxon>Eukaryota</taxon>
        <taxon>Fungi</taxon>
        <taxon>Dikarya</taxon>
        <taxon>Basidiomycota</taxon>
        <taxon>Ustilaginomycotina</taxon>
        <taxon>Exobasidiomycetes</taxon>
        <taxon>Microstromatales</taxon>
        <taxon>Microstromatales incertae sedis</taxon>
        <taxon>Pseudomicrostroma</taxon>
    </lineage>
</organism>
<keyword evidence="3" id="KW-0378">Hydrolase</keyword>
<accession>A0A316U334</accession>
<dbReference type="PANTHER" id="PTHR47751:SF1">
    <property type="entry name" value="SUPERFAMILY HYDROLASE, PUTATIVE (AFU_ORTHOLOGUE AFUA_2G16580)-RELATED"/>
    <property type="match status" value="1"/>
</dbReference>
<dbReference type="Pfam" id="PF01738">
    <property type="entry name" value="DLH"/>
    <property type="match status" value="1"/>
</dbReference>
<dbReference type="OrthoDB" id="2498029at2759"/>
<dbReference type="Gene3D" id="1.10.10.800">
    <property type="match status" value="1"/>
</dbReference>
<dbReference type="InterPro" id="IPR029058">
    <property type="entry name" value="AB_hydrolase_fold"/>
</dbReference>
<name>A0A316U334_9BASI</name>
<dbReference type="GO" id="GO:0016787">
    <property type="term" value="F:hydrolase activity"/>
    <property type="evidence" value="ECO:0007669"/>
    <property type="project" value="UniProtKB-KW"/>
</dbReference>
<dbReference type="Gene3D" id="3.40.50.1820">
    <property type="entry name" value="alpha/beta hydrolase"/>
    <property type="match status" value="1"/>
</dbReference>
<evidence type="ECO:0000256" key="1">
    <source>
        <dbReference type="ARBA" id="ARBA00029464"/>
    </source>
</evidence>
<comment type="similarity">
    <text evidence="1">Belongs to the polyketide transferase af380 family.</text>
</comment>
<dbReference type="RefSeq" id="XP_025346051.1">
    <property type="nucleotide sequence ID" value="XM_025493066.1"/>
</dbReference>
<dbReference type="InterPro" id="IPR002925">
    <property type="entry name" value="Dienelactn_hydro"/>
</dbReference>
<dbReference type="PANTHER" id="PTHR47751">
    <property type="entry name" value="SUPERFAMILY HYDROLASE, PUTATIVE (AFU_ORTHOLOGUE AFUA_2G16580)-RELATED"/>
    <property type="match status" value="1"/>
</dbReference>
<sequence length="333" mass="36573">MVGHGNYTTEKVTYPSHGETVAGVLFRPTNVANPPGIVLIGPYSYIKEQAPLQYATRLADEGYASLIFDPRTVGESTGMPRRLENPKMKNEDAIAGLDYLERRGDIDTSKLFLVGICQGGSQSLDIASRDSRVAGVASVTGYYRDHETDIYMICAGCVAWTPGADIASMKMPTPDQGEGLLKARLQRAQEARDVYDKTGEVLYQPLVDPKAADPETGSLAGLPGPVVWSWYGPWTLKNFENRYAVMSDLDHFSYTTVPGVAKLTKPALIIHGDNSMNAAAAKRHYESIPAQEKKLVWRDDISHFQHYDQPDVVDANVGEISSWFEKVRKAGSA</sequence>
<dbReference type="EMBL" id="KZ819333">
    <property type="protein sequence ID" value="PWN18891.1"/>
    <property type="molecule type" value="Genomic_DNA"/>
</dbReference>
<keyword evidence="4" id="KW-1185">Reference proteome</keyword>
<evidence type="ECO:0000313" key="3">
    <source>
        <dbReference type="EMBL" id="PWN18891.1"/>
    </source>
</evidence>
<dbReference type="STRING" id="1684307.A0A316U334"/>
<gene>
    <name evidence="3" type="ORF">BCV69DRAFT_284514</name>
</gene>
<dbReference type="Proteomes" id="UP000245942">
    <property type="component" value="Unassembled WGS sequence"/>
</dbReference>
<dbReference type="AlphaFoldDB" id="A0A316U334"/>
<proteinExistence type="inferred from homology"/>
<reference evidence="3 4" key="1">
    <citation type="journal article" date="2018" name="Mol. Biol. Evol.">
        <title>Broad Genomic Sampling Reveals a Smut Pathogenic Ancestry of the Fungal Clade Ustilaginomycotina.</title>
        <authorList>
            <person name="Kijpornyongpan T."/>
            <person name="Mondo S.J."/>
            <person name="Barry K."/>
            <person name="Sandor L."/>
            <person name="Lee J."/>
            <person name="Lipzen A."/>
            <person name="Pangilinan J."/>
            <person name="LaButti K."/>
            <person name="Hainaut M."/>
            <person name="Henrissat B."/>
            <person name="Grigoriev I.V."/>
            <person name="Spatafora J.W."/>
            <person name="Aime M.C."/>
        </authorList>
    </citation>
    <scope>NUCLEOTIDE SEQUENCE [LARGE SCALE GENOMIC DNA]</scope>
    <source>
        <strain evidence="3 4">MCA 4718</strain>
    </source>
</reference>
<dbReference type="GeneID" id="37014800"/>
<dbReference type="InterPro" id="IPR051411">
    <property type="entry name" value="Polyketide_trans_af380"/>
</dbReference>
<feature type="domain" description="Dienelactone hydrolase" evidence="2">
    <location>
        <begin position="22"/>
        <end position="141"/>
    </location>
</feature>
<dbReference type="SUPFAM" id="SSF53474">
    <property type="entry name" value="alpha/beta-Hydrolases"/>
    <property type="match status" value="1"/>
</dbReference>
<evidence type="ECO:0000313" key="4">
    <source>
        <dbReference type="Proteomes" id="UP000245942"/>
    </source>
</evidence>